<accession>A0A1U7LMS8</accession>
<feature type="region of interest" description="Disordered" evidence="5">
    <location>
        <begin position="680"/>
        <end position="825"/>
    </location>
</feature>
<name>A0A1U7LMS8_NEOID</name>
<organism evidence="6 7">
    <name type="scientific">Neolecta irregularis (strain DAH-3)</name>
    <dbReference type="NCBI Taxonomy" id="1198029"/>
    <lineage>
        <taxon>Eukaryota</taxon>
        <taxon>Fungi</taxon>
        <taxon>Dikarya</taxon>
        <taxon>Ascomycota</taxon>
        <taxon>Taphrinomycotina</taxon>
        <taxon>Neolectales</taxon>
        <taxon>Neolectaceae</taxon>
        <taxon>Neolecta</taxon>
    </lineage>
</organism>
<dbReference type="GO" id="GO:0005634">
    <property type="term" value="C:nucleus"/>
    <property type="evidence" value="ECO:0007669"/>
    <property type="project" value="UniProtKB-SubCell"/>
</dbReference>
<keyword evidence="7" id="KW-1185">Reference proteome</keyword>
<feature type="compositionally biased region" description="Polar residues" evidence="5">
    <location>
        <begin position="710"/>
        <end position="720"/>
    </location>
</feature>
<evidence type="ECO:0000256" key="3">
    <source>
        <dbReference type="ARBA" id="ARBA00023163"/>
    </source>
</evidence>
<dbReference type="EMBL" id="LXFE01001067">
    <property type="protein sequence ID" value="OLL23949.1"/>
    <property type="molecule type" value="Genomic_DNA"/>
</dbReference>
<evidence type="ECO:0000256" key="1">
    <source>
        <dbReference type="ARBA" id="ARBA00004123"/>
    </source>
</evidence>
<comment type="caution">
    <text evidence="6">The sequence shown here is derived from an EMBL/GenBank/DDBJ whole genome shotgun (WGS) entry which is preliminary data.</text>
</comment>
<feature type="compositionally biased region" description="Low complexity" evidence="5">
    <location>
        <begin position="680"/>
        <end position="697"/>
    </location>
</feature>
<evidence type="ECO:0000313" key="6">
    <source>
        <dbReference type="EMBL" id="OLL23949.1"/>
    </source>
</evidence>
<keyword evidence="3" id="KW-0804">Transcription</keyword>
<feature type="region of interest" description="Disordered" evidence="5">
    <location>
        <begin position="1"/>
        <end position="40"/>
    </location>
</feature>
<feature type="region of interest" description="Disordered" evidence="5">
    <location>
        <begin position="450"/>
        <end position="473"/>
    </location>
</feature>
<feature type="compositionally biased region" description="Low complexity" evidence="5">
    <location>
        <begin position="405"/>
        <end position="416"/>
    </location>
</feature>
<dbReference type="STRING" id="1198029.A0A1U7LMS8"/>
<dbReference type="PANTHER" id="PTHR45093">
    <property type="entry name" value="TRANSCRIPTION ACTIVATOR MSS11"/>
    <property type="match status" value="1"/>
</dbReference>
<dbReference type="PROSITE" id="PS50896">
    <property type="entry name" value="LISH"/>
    <property type="match status" value="1"/>
</dbReference>
<dbReference type="SMART" id="SM00667">
    <property type="entry name" value="LisH"/>
    <property type="match status" value="1"/>
</dbReference>
<dbReference type="Pfam" id="PF08513">
    <property type="entry name" value="LisH"/>
    <property type="match status" value="1"/>
</dbReference>
<sequence>MGKRDHHSQPLAAASPPRMNAAGARNALSASPSSANVSAQASEHKMLQSYIYDYLLKMGLNESAKTFMSEAEVSTKDDASRTRTSKPEADLDSPELGNMSALDSVSALMDAKRNRKPQGPTEDESKTKAADDKSCDLPSAIIPIDVPGGFLYEWWIVFWDMYNARNSRNGSQAASQLIAHSQRLRQQQEHQRSLSIGGMGPQHPGMAAQQGHMINPAANAAAYNPALRSAMPNGMMQMHPGIDMNNPDLNNEKVPLSPPGVVVNLLHRPGSFWLVKLLRTMPSTARRECSSRNNPSPTLSQYSTTQQLQTLAKNNPMYAAHQQQQLQAQREQSEQNGAFNDPSAQRPNSPAMSGREPSPPKRQRLSPDGAFATIQQAGRPQMVSAGPQLGPSHMPQGMTPNEYQQQQIAAMQQQTANGPQKQNMQQYAQALTRQQQNAMGNVKQALGGQIPGATPSMHNPNLTKGQQGQQSSMGEYYNPMRPTTQASLQDYQMQLQILAQQNQKRIQMARHEDDGAPRGPGTAESNPSFSAMSPQNTRRQQSPQPTAADMARRNTSTPKLSHPPNPNSPADPQAQMRNSSPNMAAVYNGQIPQDPQQQMMLYNQLKSMSDMNGVTLGPGGQMLRPQMGGAAGHPAFMNNPAVQMSMMSNGPDMNMMRARPGYWQSQQPQQMMAAMTPHMRMAMQQQAAAQQHHAAQQMPPPGSHPIHPMNGNNRGQPQSPSVSNVQVNAVKAQQAAQALKKRDKDSKKKTTKKTAATPNNEVSEHDADDTMPTPATPTTPKHPKSFSNTSAPPSNQTTQPPEPPSTFSTSMDQPEGDNFLTFNFADGADTGMGDFDFDSFLNTDNDPNMGNFDASSFFNAGDGLEAES</sequence>
<feature type="compositionally biased region" description="Low complexity" evidence="5">
    <location>
        <begin position="721"/>
        <end position="738"/>
    </location>
</feature>
<feature type="compositionally biased region" description="Polar residues" evidence="5">
    <location>
        <begin position="336"/>
        <end position="351"/>
    </location>
</feature>
<keyword evidence="2" id="KW-0805">Transcription regulation</keyword>
<evidence type="ECO:0000256" key="2">
    <source>
        <dbReference type="ARBA" id="ARBA00023015"/>
    </source>
</evidence>
<feature type="compositionally biased region" description="Polar residues" evidence="5">
    <location>
        <begin position="523"/>
        <end position="545"/>
    </location>
</feature>
<evidence type="ECO:0000256" key="5">
    <source>
        <dbReference type="SAM" id="MobiDB-lite"/>
    </source>
</evidence>
<feature type="region of interest" description="Disordered" evidence="5">
    <location>
        <begin position="111"/>
        <end position="132"/>
    </location>
</feature>
<keyword evidence="4" id="KW-0539">Nucleus</keyword>
<feature type="compositionally biased region" description="Basic and acidic residues" evidence="5">
    <location>
        <begin position="73"/>
        <end position="89"/>
    </location>
</feature>
<dbReference type="Proteomes" id="UP000186594">
    <property type="component" value="Unassembled WGS sequence"/>
</dbReference>
<feature type="region of interest" description="Disordered" evidence="5">
    <location>
        <begin position="284"/>
        <end position="305"/>
    </location>
</feature>
<dbReference type="PANTHER" id="PTHR45093:SF2">
    <property type="entry name" value="LISH DOMAIN-CONTAINING PROTEIN"/>
    <property type="match status" value="1"/>
</dbReference>
<comment type="subcellular location">
    <subcellularLocation>
        <location evidence="1">Nucleus</location>
    </subcellularLocation>
</comment>
<dbReference type="InterPro" id="IPR006594">
    <property type="entry name" value="LisH"/>
</dbReference>
<feature type="compositionally biased region" description="Polar residues" evidence="5">
    <location>
        <begin position="840"/>
        <end position="858"/>
    </location>
</feature>
<evidence type="ECO:0000313" key="7">
    <source>
        <dbReference type="Proteomes" id="UP000186594"/>
    </source>
</evidence>
<proteinExistence type="predicted"/>
<feature type="region of interest" description="Disordered" evidence="5">
    <location>
        <begin position="319"/>
        <end position="366"/>
    </location>
</feature>
<feature type="compositionally biased region" description="Basic and acidic residues" evidence="5">
    <location>
        <begin position="123"/>
        <end position="132"/>
    </location>
</feature>
<dbReference type="OMA" id="NMAPHFF"/>
<feature type="compositionally biased region" description="Low complexity" evidence="5">
    <location>
        <begin position="770"/>
        <end position="779"/>
    </location>
</feature>
<evidence type="ECO:0000256" key="4">
    <source>
        <dbReference type="ARBA" id="ARBA00023242"/>
    </source>
</evidence>
<feature type="compositionally biased region" description="Polar residues" evidence="5">
    <location>
        <begin position="28"/>
        <end position="40"/>
    </location>
</feature>
<dbReference type="AlphaFoldDB" id="A0A1U7LMS8"/>
<feature type="compositionally biased region" description="Polar residues" evidence="5">
    <location>
        <begin position="456"/>
        <end position="473"/>
    </location>
</feature>
<dbReference type="OrthoDB" id="5600002at2759"/>
<gene>
    <name evidence="6" type="ORF">NEOLI_004852</name>
</gene>
<feature type="compositionally biased region" description="Low complexity" evidence="5">
    <location>
        <begin position="295"/>
        <end position="305"/>
    </location>
</feature>
<feature type="region of interest" description="Disordered" evidence="5">
    <location>
        <begin position="840"/>
        <end position="868"/>
    </location>
</feature>
<feature type="region of interest" description="Disordered" evidence="5">
    <location>
        <begin position="502"/>
        <end position="578"/>
    </location>
</feature>
<feature type="region of interest" description="Disordered" evidence="5">
    <location>
        <begin position="405"/>
        <end position="425"/>
    </location>
</feature>
<feature type="compositionally biased region" description="Polar residues" evidence="5">
    <location>
        <begin position="785"/>
        <end position="812"/>
    </location>
</feature>
<protein>
    <submittedName>
        <fullName evidence="6">Adhesion defective protein 2</fullName>
    </submittedName>
</protein>
<feature type="region of interest" description="Disordered" evidence="5">
    <location>
        <begin position="71"/>
        <end position="98"/>
    </location>
</feature>
<reference evidence="6 7" key="1">
    <citation type="submission" date="2016-04" db="EMBL/GenBank/DDBJ databases">
        <title>Evolutionary innovation and constraint leading to complex multicellularity in the Ascomycota.</title>
        <authorList>
            <person name="Cisse O."/>
            <person name="Nguyen A."/>
            <person name="Hewitt D.A."/>
            <person name="Jedd G."/>
            <person name="Stajich J.E."/>
        </authorList>
    </citation>
    <scope>NUCLEOTIDE SEQUENCE [LARGE SCALE GENOMIC DNA]</scope>
    <source>
        <strain evidence="6 7">DAH-3</strain>
    </source>
</reference>